<organism evidence="1 2">
    <name type="scientific">Candidatus Woesebacteria bacterium RBG_16_39_8b</name>
    <dbReference type="NCBI Taxonomy" id="1802482"/>
    <lineage>
        <taxon>Bacteria</taxon>
        <taxon>Candidatus Woeseibacteriota</taxon>
    </lineage>
</organism>
<dbReference type="EMBL" id="MGFU01000007">
    <property type="protein sequence ID" value="OGM14244.1"/>
    <property type="molecule type" value="Genomic_DNA"/>
</dbReference>
<dbReference type="AlphaFoldDB" id="A0A1F7XGR0"/>
<evidence type="ECO:0000313" key="2">
    <source>
        <dbReference type="Proteomes" id="UP000179013"/>
    </source>
</evidence>
<comment type="caution">
    <text evidence="1">The sequence shown here is derived from an EMBL/GenBank/DDBJ whole genome shotgun (WGS) entry which is preliminary data.</text>
</comment>
<reference evidence="1 2" key="1">
    <citation type="journal article" date="2016" name="Nat. Commun.">
        <title>Thousands of microbial genomes shed light on interconnected biogeochemical processes in an aquifer system.</title>
        <authorList>
            <person name="Anantharaman K."/>
            <person name="Brown C.T."/>
            <person name="Hug L.A."/>
            <person name="Sharon I."/>
            <person name="Castelle C.J."/>
            <person name="Probst A.J."/>
            <person name="Thomas B.C."/>
            <person name="Singh A."/>
            <person name="Wilkins M.J."/>
            <person name="Karaoz U."/>
            <person name="Brodie E.L."/>
            <person name="Williams K.H."/>
            <person name="Hubbard S.S."/>
            <person name="Banfield J.F."/>
        </authorList>
    </citation>
    <scope>NUCLEOTIDE SEQUENCE [LARGE SCALE GENOMIC DNA]</scope>
</reference>
<accession>A0A1F7XGR0</accession>
<gene>
    <name evidence="1" type="ORF">A2V80_02035</name>
</gene>
<proteinExistence type="predicted"/>
<protein>
    <submittedName>
        <fullName evidence="1">Uncharacterized protein</fullName>
    </submittedName>
</protein>
<dbReference type="Proteomes" id="UP000179013">
    <property type="component" value="Unassembled WGS sequence"/>
</dbReference>
<evidence type="ECO:0000313" key="1">
    <source>
        <dbReference type="EMBL" id="OGM14244.1"/>
    </source>
</evidence>
<sequence length="61" mass="6867">MNERKIERSRIKKARDRVSDVLLSSAEGAGLAGKPIVEQELISTQVDFQLQAENRDKNKAK</sequence>
<name>A0A1F7XGR0_9BACT</name>